<dbReference type="EMBL" id="JABJRC010000004">
    <property type="protein sequence ID" value="NOL42568.1"/>
    <property type="molecule type" value="Genomic_DNA"/>
</dbReference>
<evidence type="ECO:0000313" key="3">
    <source>
        <dbReference type="EMBL" id="NOL42568.1"/>
    </source>
</evidence>
<comment type="caution">
    <text evidence="3">The sequence shown here is derived from an EMBL/GenBank/DDBJ whole genome shotgun (WGS) entry which is preliminary data.</text>
</comment>
<reference evidence="2 5" key="2">
    <citation type="submission" date="2020-08" db="EMBL/GenBank/DDBJ databases">
        <title>Sequencing the genomes of 1000 actinobacteria strains.</title>
        <authorList>
            <person name="Klenk H.-P."/>
        </authorList>
    </citation>
    <scope>NUCLEOTIDE SEQUENCE [LARGE SCALE GENOMIC DNA]</scope>
    <source>
        <strain evidence="2 5">DSM 15626</strain>
    </source>
</reference>
<dbReference type="AlphaFoldDB" id="A0A7Y4L1E7"/>
<proteinExistence type="predicted"/>
<dbReference type="Proteomes" id="UP000534306">
    <property type="component" value="Unassembled WGS sequence"/>
</dbReference>
<keyword evidence="1" id="KW-0175">Coiled coil</keyword>
<dbReference type="EMBL" id="JACHKF010000001">
    <property type="protein sequence ID" value="MBB6564871.1"/>
    <property type="molecule type" value="Genomic_DNA"/>
</dbReference>
<accession>A0A7Y4L1E7</accession>
<feature type="coiled-coil region" evidence="1">
    <location>
        <begin position="12"/>
        <end position="39"/>
    </location>
</feature>
<name>A0A7Y4L1E7_9ACTN</name>
<protein>
    <submittedName>
        <fullName evidence="3">Uncharacterized protein</fullName>
    </submittedName>
</protein>
<dbReference type="Proteomes" id="UP000553957">
    <property type="component" value="Unassembled WGS sequence"/>
</dbReference>
<keyword evidence="4" id="KW-1185">Reference proteome</keyword>
<dbReference type="RefSeq" id="WP_171675039.1">
    <property type="nucleotide sequence ID" value="NZ_BAAAGT010000001.1"/>
</dbReference>
<sequence length="45" mass="4837">MSTEPTEPSHGLEAARAELQAARAELDTVEATLREALAADEELDK</sequence>
<evidence type="ECO:0000313" key="5">
    <source>
        <dbReference type="Proteomes" id="UP000553957"/>
    </source>
</evidence>
<gene>
    <name evidence="2" type="ORF">HNR71_000508</name>
    <name evidence="3" type="ORF">HPO96_20185</name>
</gene>
<evidence type="ECO:0000313" key="2">
    <source>
        <dbReference type="EMBL" id="MBB6564871.1"/>
    </source>
</evidence>
<evidence type="ECO:0000313" key="4">
    <source>
        <dbReference type="Proteomes" id="UP000534306"/>
    </source>
</evidence>
<evidence type="ECO:0000256" key="1">
    <source>
        <dbReference type="SAM" id="Coils"/>
    </source>
</evidence>
<reference evidence="3 4" key="1">
    <citation type="submission" date="2020-05" db="EMBL/GenBank/DDBJ databases">
        <title>Genome sequence of Kribbella sandramycini ATCC 39419.</title>
        <authorList>
            <person name="Maclea K.S."/>
            <person name="Fair J.L."/>
        </authorList>
    </citation>
    <scope>NUCLEOTIDE SEQUENCE [LARGE SCALE GENOMIC DNA]</scope>
    <source>
        <strain evidence="3 4">ATCC 39419</strain>
    </source>
</reference>
<organism evidence="3 4">
    <name type="scientific">Kribbella sandramycini</name>
    <dbReference type="NCBI Taxonomy" id="60450"/>
    <lineage>
        <taxon>Bacteria</taxon>
        <taxon>Bacillati</taxon>
        <taxon>Actinomycetota</taxon>
        <taxon>Actinomycetes</taxon>
        <taxon>Propionibacteriales</taxon>
        <taxon>Kribbellaceae</taxon>
        <taxon>Kribbella</taxon>
    </lineage>
</organism>